<protein>
    <submittedName>
        <fullName evidence="12">Divalent cation transporter</fullName>
    </submittedName>
</protein>
<sequence length="414" mass="43720">MAGRKKKVTVSLMSRAFAFSEEFSDLFRYGSLGLIICILGDLIAGIELGSLGNILELLPGLVILVPPAMGMRGNVYGALASRLGTSMHMGTFTPSLMKDTVLAKNLKASVLLTLFLSVILGVVAKLVAYTFGHEALTISEYIFISFLGGIISAILLLPIVVAISIIGFSKGWDIDNFSAPMITAFGDVVTIPALYIAAISAMKISMHPMGLDLISGMVLITTIPIFACGIREGGLVSRIFKESVPLLLFTSTIGSFGGFLIHTRLEVMIKLAAILVLIPPFLGVNNALGGILAARLSSMLHMGIIYPRKIPERAAIKNFIAIYAFSLIIFPLVGLLTHVLGEVLGFTSPGPLVLIAMSLIAGIISTLAVSAIAYMVAGASFKLGADPDIHSIPLTSSTIDLIGILSIILTLGLF</sequence>
<name>A0A1F2P7R5_9EURY</name>
<dbReference type="PANTHER" id="PTHR16228:SF7">
    <property type="entry name" value="SLC41A_MGTE INTEGRAL MEMBRANE DOMAIN-CONTAINING PROTEIN"/>
    <property type="match status" value="1"/>
</dbReference>
<dbReference type="SUPFAM" id="SSF161093">
    <property type="entry name" value="MgtE membrane domain-like"/>
    <property type="match status" value="2"/>
</dbReference>
<dbReference type="Gene3D" id="1.10.357.20">
    <property type="entry name" value="SLC41 divalent cation transporters, integral membrane domain"/>
    <property type="match status" value="2"/>
</dbReference>
<feature type="transmembrane region" description="Helical" evidence="9">
    <location>
        <begin position="51"/>
        <end position="69"/>
    </location>
</feature>
<dbReference type="PANTHER" id="PTHR16228">
    <property type="entry name" value="DIVALENT CATION TRANSPORTER SOLUTE CARRIER FAMILY 41"/>
    <property type="match status" value="1"/>
</dbReference>
<dbReference type="GO" id="GO:0016020">
    <property type="term" value="C:membrane"/>
    <property type="evidence" value="ECO:0007669"/>
    <property type="project" value="UniProtKB-SubCell"/>
</dbReference>
<evidence type="ECO:0000256" key="5">
    <source>
        <dbReference type="ARBA" id="ARBA00022842"/>
    </source>
</evidence>
<organism evidence="12 13">
    <name type="scientific">Candidatus Syntropharchaeum butanivorans</name>
    <dbReference type="NCBI Taxonomy" id="1839936"/>
    <lineage>
        <taxon>Archaea</taxon>
        <taxon>Methanobacteriati</taxon>
        <taxon>Methanobacteriota</taxon>
        <taxon>Stenosarchaea group</taxon>
        <taxon>Methanomicrobia</taxon>
        <taxon>Methanosarcinales</taxon>
        <taxon>ANME-2 cluster</taxon>
        <taxon>Candidatus Syntropharchaeum</taxon>
    </lineage>
</organism>
<feature type="transmembrane region" description="Helical" evidence="9">
    <location>
        <begin position="108"/>
        <end position="129"/>
    </location>
</feature>
<evidence type="ECO:0000313" key="13">
    <source>
        <dbReference type="Proteomes" id="UP000185779"/>
    </source>
</evidence>
<feature type="transmembrane region" description="Helical" evidence="9">
    <location>
        <begin position="267"/>
        <end position="294"/>
    </location>
</feature>
<evidence type="ECO:0000256" key="1">
    <source>
        <dbReference type="ARBA" id="ARBA00004141"/>
    </source>
</evidence>
<feature type="transmembrane region" description="Helical" evidence="9">
    <location>
        <begin position="141"/>
        <end position="168"/>
    </location>
</feature>
<keyword evidence="8 9" id="KW-0472">Membrane</keyword>
<comment type="similarity">
    <text evidence="2">Belongs to the SLC41A transporter family.</text>
</comment>
<feature type="domain" description="SLC41A/MgtE integral membrane" evidence="10">
    <location>
        <begin position="278"/>
        <end position="409"/>
    </location>
</feature>
<comment type="caution">
    <text evidence="12">The sequence shown here is derived from an EMBL/GenBank/DDBJ whole genome shotgun (WGS) entry which is preliminary data.</text>
</comment>
<feature type="transmembrane region" description="Helical" evidence="9">
    <location>
        <begin position="28"/>
        <end position="44"/>
    </location>
</feature>
<keyword evidence="4 9" id="KW-0812">Transmembrane</keyword>
<feature type="transmembrane region" description="Helical" evidence="9">
    <location>
        <begin position="389"/>
        <end position="413"/>
    </location>
</feature>
<reference evidence="12 13" key="1">
    <citation type="submission" date="2016-05" db="EMBL/GenBank/DDBJ databases">
        <title>Microbial consortia oxidize butane by reversing methanogenesis.</title>
        <authorList>
            <person name="Laso-Perez R."/>
            <person name="Richter M."/>
            <person name="Wegener G."/>
            <person name="Musat F."/>
        </authorList>
    </citation>
    <scope>NUCLEOTIDE SEQUENCE [LARGE SCALE GENOMIC DNA]</scope>
    <source>
        <strain evidence="12">BOX1</strain>
    </source>
</reference>
<dbReference type="InterPro" id="IPR036739">
    <property type="entry name" value="SLC41_membr_dom_sf"/>
</dbReference>
<dbReference type="STRING" id="1839936.SBU_000325"/>
<keyword evidence="3" id="KW-0813">Transport</keyword>
<feature type="transmembrane region" description="Helical" evidence="9">
    <location>
        <begin position="243"/>
        <end position="261"/>
    </location>
</feature>
<dbReference type="EMBL" id="DRIE01000108">
    <property type="protein sequence ID" value="HEC57514.1"/>
    <property type="molecule type" value="Genomic_DNA"/>
</dbReference>
<dbReference type="InterPro" id="IPR045349">
    <property type="entry name" value="SLC41A1-3"/>
</dbReference>
<evidence type="ECO:0000256" key="3">
    <source>
        <dbReference type="ARBA" id="ARBA00022448"/>
    </source>
</evidence>
<feature type="transmembrane region" description="Helical" evidence="9">
    <location>
        <begin position="352"/>
        <end position="377"/>
    </location>
</feature>
<proteinExistence type="inferred from homology"/>
<gene>
    <name evidence="11" type="ORF">ENI32_06505</name>
    <name evidence="12" type="ORF">SBU_000325</name>
</gene>
<evidence type="ECO:0000259" key="10">
    <source>
        <dbReference type="Pfam" id="PF01769"/>
    </source>
</evidence>
<dbReference type="Proteomes" id="UP000885936">
    <property type="component" value="Unassembled WGS sequence"/>
</dbReference>
<evidence type="ECO:0000256" key="7">
    <source>
        <dbReference type="ARBA" id="ARBA00023065"/>
    </source>
</evidence>
<evidence type="ECO:0000256" key="8">
    <source>
        <dbReference type="ARBA" id="ARBA00023136"/>
    </source>
</evidence>
<keyword evidence="5" id="KW-0460">Magnesium</keyword>
<feature type="transmembrane region" description="Helical" evidence="9">
    <location>
        <begin position="315"/>
        <end position="340"/>
    </location>
</feature>
<evidence type="ECO:0000256" key="2">
    <source>
        <dbReference type="ARBA" id="ARBA00009749"/>
    </source>
</evidence>
<dbReference type="GO" id="GO:0008324">
    <property type="term" value="F:monoatomic cation transmembrane transporter activity"/>
    <property type="evidence" value="ECO:0007669"/>
    <property type="project" value="InterPro"/>
</dbReference>
<evidence type="ECO:0000256" key="9">
    <source>
        <dbReference type="SAM" id="Phobius"/>
    </source>
</evidence>
<reference evidence="11" key="2">
    <citation type="journal article" date="2020" name="mSystems">
        <title>Genome- and Community-Level Interaction Insights into Carbon Utilization and Element Cycling Functions of Hydrothermarchaeota in Hydrothermal Sediment.</title>
        <authorList>
            <person name="Zhou Z."/>
            <person name="Liu Y."/>
            <person name="Xu W."/>
            <person name="Pan J."/>
            <person name="Luo Z.H."/>
            <person name="Li M."/>
        </authorList>
    </citation>
    <scope>NUCLEOTIDE SEQUENCE [LARGE SCALE GENOMIC DNA]</scope>
    <source>
        <strain evidence="11">HyVt-386</strain>
    </source>
</reference>
<feature type="domain" description="SLC41A/MgtE integral membrane" evidence="10">
    <location>
        <begin position="65"/>
        <end position="195"/>
    </location>
</feature>
<dbReference type="Pfam" id="PF01769">
    <property type="entry name" value="MgtE"/>
    <property type="match status" value="2"/>
</dbReference>
<dbReference type="AlphaFoldDB" id="A0A1F2P7R5"/>
<keyword evidence="7" id="KW-0406">Ion transport</keyword>
<accession>A0A1F2P7R5</accession>
<dbReference type="Proteomes" id="UP000185779">
    <property type="component" value="Unassembled WGS sequence"/>
</dbReference>
<evidence type="ECO:0000313" key="11">
    <source>
        <dbReference type="EMBL" id="HEC57514.1"/>
    </source>
</evidence>
<dbReference type="InterPro" id="IPR006667">
    <property type="entry name" value="SLC41_membr_dom"/>
</dbReference>
<evidence type="ECO:0000313" key="12">
    <source>
        <dbReference type="EMBL" id="OFV67032.1"/>
    </source>
</evidence>
<keyword evidence="13" id="KW-1185">Reference proteome</keyword>
<feature type="transmembrane region" description="Helical" evidence="9">
    <location>
        <begin position="213"/>
        <end position="231"/>
    </location>
</feature>
<comment type="subcellular location">
    <subcellularLocation>
        <location evidence="1">Membrane</location>
        <topology evidence="1">Multi-pass membrane protein</topology>
    </subcellularLocation>
</comment>
<feature type="transmembrane region" description="Helical" evidence="9">
    <location>
        <begin position="180"/>
        <end position="201"/>
    </location>
</feature>
<evidence type="ECO:0000256" key="6">
    <source>
        <dbReference type="ARBA" id="ARBA00022989"/>
    </source>
</evidence>
<evidence type="ECO:0000256" key="4">
    <source>
        <dbReference type="ARBA" id="ARBA00022692"/>
    </source>
</evidence>
<keyword evidence="6 9" id="KW-1133">Transmembrane helix</keyword>
<dbReference type="EMBL" id="LYOR01000001">
    <property type="protein sequence ID" value="OFV67032.1"/>
    <property type="molecule type" value="Genomic_DNA"/>
</dbReference>